<organism evidence="2 3">
    <name type="scientific">Blyttiomyces helicus</name>
    <dbReference type="NCBI Taxonomy" id="388810"/>
    <lineage>
        <taxon>Eukaryota</taxon>
        <taxon>Fungi</taxon>
        <taxon>Fungi incertae sedis</taxon>
        <taxon>Chytridiomycota</taxon>
        <taxon>Chytridiomycota incertae sedis</taxon>
        <taxon>Chytridiomycetes</taxon>
        <taxon>Chytridiomycetes incertae sedis</taxon>
        <taxon>Blyttiomyces</taxon>
    </lineage>
</organism>
<feature type="region of interest" description="Disordered" evidence="1">
    <location>
        <begin position="125"/>
        <end position="193"/>
    </location>
</feature>
<proteinExistence type="predicted"/>
<dbReference type="EMBL" id="KZ997221">
    <property type="protein sequence ID" value="RKO87701.1"/>
    <property type="molecule type" value="Genomic_DNA"/>
</dbReference>
<evidence type="ECO:0000313" key="3">
    <source>
        <dbReference type="Proteomes" id="UP000269721"/>
    </source>
</evidence>
<protein>
    <submittedName>
        <fullName evidence="2">Uncharacterized protein</fullName>
    </submittedName>
</protein>
<dbReference type="AlphaFoldDB" id="A0A4P9W5L2"/>
<gene>
    <name evidence="2" type="ORF">BDK51DRAFT_43077</name>
</gene>
<keyword evidence="3" id="KW-1185">Reference proteome</keyword>
<evidence type="ECO:0000313" key="2">
    <source>
        <dbReference type="EMBL" id="RKO87701.1"/>
    </source>
</evidence>
<accession>A0A4P9W5L2</accession>
<dbReference type="Proteomes" id="UP000269721">
    <property type="component" value="Unassembled WGS sequence"/>
</dbReference>
<reference evidence="3" key="1">
    <citation type="journal article" date="2018" name="Nat. Microbiol.">
        <title>Leveraging single-cell genomics to expand the fungal tree of life.</title>
        <authorList>
            <person name="Ahrendt S.R."/>
            <person name="Quandt C.A."/>
            <person name="Ciobanu D."/>
            <person name="Clum A."/>
            <person name="Salamov A."/>
            <person name="Andreopoulos B."/>
            <person name="Cheng J.F."/>
            <person name="Woyke T."/>
            <person name="Pelin A."/>
            <person name="Henrissat B."/>
            <person name="Reynolds N.K."/>
            <person name="Benny G.L."/>
            <person name="Smith M.E."/>
            <person name="James T.Y."/>
            <person name="Grigoriev I.V."/>
        </authorList>
    </citation>
    <scope>NUCLEOTIDE SEQUENCE [LARGE SCALE GENOMIC DNA]</scope>
</reference>
<name>A0A4P9W5L2_9FUNG</name>
<evidence type="ECO:0000256" key="1">
    <source>
        <dbReference type="SAM" id="MobiDB-lite"/>
    </source>
</evidence>
<feature type="compositionally biased region" description="Low complexity" evidence="1">
    <location>
        <begin position="170"/>
        <end position="179"/>
    </location>
</feature>
<sequence>MALPRSSLDILKLGSESAAEVDAVPGFPDEPPGGLVGEPFAPVEEKNVGFSCAMLAPGRPRPRRDEDAGVEGMAYQAGDSTLAGFYTIKVALPAKAGYRPKGEGGDVRDFRDPCYQIRREHAAGCGRASSSRMGRGAPYQGAPGEERKPSNKTYVKRPNTERVAGLAPRPSFGDSLSDFPPSPDSKCVRSCTDPHTHRIDIEKSKRAGDRYTLLRNVGLVRKIAPAASPSRNSAGTLTPKHA</sequence>